<accession>A0A6S7C6Y7</accession>
<protein>
    <submittedName>
        <fullName evidence="2">Uncharacterized protein</fullName>
    </submittedName>
</protein>
<reference evidence="2 3" key="1">
    <citation type="submission" date="2020-04" db="EMBL/GenBank/DDBJ databases">
        <authorList>
            <person name="De Canck E."/>
        </authorList>
    </citation>
    <scope>NUCLEOTIDE SEQUENCE [LARGE SCALE GENOMIC DNA]</scope>
    <source>
        <strain evidence="2 3">LMG 28614</strain>
    </source>
</reference>
<sequence>MAASIRFPFYLPLFELSFPLLVRGDTGGFSVGHFARGRLSAGLLPLAAPRRLFLQLLLPLPLLGLYKPYSLLTQLVGALCEGSGTFFILEGLRAVFSARNDAAHACQALACDRHVVVALDFLAEFELTAFFGILFRGDFLGELLLLLAEHCMFAHRRAGQRRVRVFDVVMAERLRITRLGAVDVAFAGFNGPSTAFFLALCLGFCFSLLRLEIRLSILLVALHLLDIGLLPGQLFCGLLLKRCARLLLAIFILAHLLGPRGFFALLFFAIGIRLPSFFIFSGLFDAHSLFAAMLLFLGLFLSALIVLAGLLSPRGLFLTLPLFCGVDFECQGLGLLFQR</sequence>
<feature type="transmembrane region" description="Helical" evidence="1">
    <location>
        <begin position="184"/>
        <end position="209"/>
    </location>
</feature>
<name>A0A6S7C6Y7_9BURK</name>
<gene>
    <name evidence="2" type="ORF">LMG28614_05646</name>
</gene>
<keyword evidence="1" id="KW-0812">Transmembrane</keyword>
<dbReference type="EMBL" id="CADIKK010000033">
    <property type="protein sequence ID" value="CAB3802573.1"/>
    <property type="molecule type" value="Genomic_DNA"/>
</dbReference>
<feature type="transmembrane region" description="Helical" evidence="1">
    <location>
        <begin position="215"/>
        <end position="240"/>
    </location>
</feature>
<evidence type="ECO:0000256" key="1">
    <source>
        <dbReference type="SAM" id="Phobius"/>
    </source>
</evidence>
<dbReference type="AlphaFoldDB" id="A0A6S7C6Y7"/>
<evidence type="ECO:0000313" key="3">
    <source>
        <dbReference type="Proteomes" id="UP000494365"/>
    </source>
</evidence>
<keyword evidence="1" id="KW-0472">Membrane</keyword>
<keyword evidence="1" id="KW-1133">Transmembrane helix</keyword>
<dbReference type="Proteomes" id="UP000494365">
    <property type="component" value="Unassembled WGS sequence"/>
</dbReference>
<keyword evidence="3" id="KW-1185">Reference proteome</keyword>
<feature type="transmembrane region" description="Helical" evidence="1">
    <location>
        <begin position="247"/>
        <end position="270"/>
    </location>
</feature>
<feature type="transmembrane region" description="Helical" evidence="1">
    <location>
        <begin position="290"/>
        <end position="311"/>
    </location>
</feature>
<proteinExistence type="predicted"/>
<organism evidence="2 3">
    <name type="scientific">Paraburkholderia ultramafica</name>
    <dbReference type="NCBI Taxonomy" id="1544867"/>
    <lineage>
        <taxon>Bacteria</taxon>
        <taxon>Pseudomonadati</taxon>
        <taxon>Pseudomonadota</taxon>
        <taxon>Betaproteobacteria</taxon>
        <taxon>Burkholderiales</taxon>
        <taxon>Burkholderiaceae</taxon>
        <taxon>Paraburkholderia</taxon>
    </lineage>
</organism>
<evidence type="ECO:0000313" key="2">
    <source>
        <dbReference type="EMBL" id="CAB3802573.1"/>
    </source>
</evidence>